<comment type="caution">
    <text evidence="4">The sequence shown here is derived from an EMBL/GenBank/DDBJ whole genome shotgun (WGS) entry which is preliminary data.</text>
</comment>
<reference evidence="5" key="1">
    <citation type="journal article" date="2019" name="Int. J. Syst. Evol. Microbiol.">
        <title>The Global Catalogue of Microorganisms (GCM) 10K type strain sequencing project: providing services to taxonomists for standard genome sequencing and annotation.</title>
        <authorList>
            <consortium name="The Broad Institute Genomics Platform"/>
            <consortium name="The Broad Institute Genome Sequencing Center for Infectious Disease"/>
            <person name="Wu L."/>
            <person name="Ma J."/>
        </authorList>
    </citation>
    <scope>NUCLEOTIDE SEQUENCE [LARGE SCALE GENOMIC DNA]</scope>
    <source>
        <strain evidence="5">CCM 8681</strain>
    </source>
</reference>
<keyword evidence="2" id="KW-0288">FMN</keyword>
<keyword evidence="5" id="KW-1185">Reference proteome</keyword>
<organism evidence="4 5">
    <name type="scientific">Winogradskyella haliclonae</name>
    <dbReference type="NCBI Taxonomy" id="2048558"/>
    <lineage>
        <taxon>Bacteria</taxon>
        <taxon>Pseudomonadati</taxon>
        <taxon>Bacteroidota</taxon>
        <taxon>Flavobacteriia</taxon>
        <taxon>Flavobacteriales</taxon>
        <taxon>Flavobacteriaceae</taxon>
        <taxon>Winogradskyella</taxon>
    </lineage>
</organism>
<dbReference type="InterPro" id="IPR029039">
    <property type="entry name" value="Flavoprotein-like_sf"/>
</dbReference>
<dbReference type="PANTHER" id="PTHR43278:SF4">
    <property type="entry name" value="NAD(P)H-DEPENDENT FMN-CONTAINING OXIDOREDUCTASE YWQN-RELATED"/>
    <property type="match status" value="1"/>
</dbReference>
<dbReference type="EMBL" id="BMDQ01000002">
    <property type="protein sequence ID" value="GGI57634.1"/>
    <property type="molecule type" value="Genomic_DNA"/>
</dbReference>
<evidence type="ECO:0000313" key="4">
    <source>
        <dbReference type="EMBL" id="GGI57634.1"/>
    </source>
</evidence>
<dbReference type="SUPFAM" id="SSF52218">
    <property type="entry name" value="Flavoproteins"/>
    <property type="match status" value="1"/>
</dbReference>
<evidence type="ECO:0000256" key="2">
    <source>
        <dbReference type="ARBA" id="ARBA00022643"/>
    </source>
</evidence>
<evidence type="ECO:0000256" key="1">
    <source>
        <dbReference type="ARBA" id="ARBA00022630"/>
    </source>
</evidence>
<proteinExistence type="predicted"/>
<accession>A0ABQ2BYN7</accession>
<dbReference type="Pfam" id="PF03358">
    <property type="entry name" value="FMN_red"/>
    <property type="match status" value="1"/>
</dbReference>
<evidence type="ECO:0000259" key="3">
    <source>
        <dbReference type="Pfam" id="PF03358"/>
    </source>
</evidence>
<dbReference type="RefSeq" id="WP_188374545.1">
    <property type="nucleotide sequence ID" value="NZ_BMDQ01000002.1"/>
</dbReference>
<keyword evidence="1" id="KW-0285">Flavoprotein</keyword>
<dbReference type="InterPro" id="IPR051796">
    <property type="entry name" value="ISF_SsuE-like"/>
</dbReference>
<gene>
    <name evidence="4" type="ORF">GCM10011444_19430</name>
</gene>
<name>A0ABQ2BYN7_9FLAO</name>
<feature type="domain" description="NADPH-dependent FMN reductase-like" evidence="3">
    <location>
        <begin position="5"/>
        <end position="119"/>
    </location>
</feature>
<dbReference type="Proteomes" id="UP000624701">
    <property type="component" value="Unassembled WGS sequence"/>
</dbReference>
<dbReference type="Gene3D" id="3.40.50.360">
    <property type="match status" value="1"/>
</dbReference>
<dbReference type="PANTHER" id="PTHR43278">
    <property type="entry name" value="NAD(P)H-DEPENDENT FMN-CONTAINING OXIDOREDUCTASE YWQN-RELATED"/>
    <property type="match status" value="1"/>
</dbReference>
<protein>
    <submittedName>
        <fullName evidence="4">NAD(P)H-dependent oxidoreductase</fullName>
    </submittedName>
</protein>
<evidence type="ECO:0000313" key="5">
    <source>
        <dbReference type="Proteomes" id="UP000624701"/>
    </source>
</evidence>
<dbReference type="InterPro" id="IPR005025">
    <property type="entry name" value="FMN_Rdtase-like_dom"/>
</dbReference>
<sequence>MTKRILIFGSSRNDGNTSTIVNCLKQSLDFDLINLNGLNISHFDYKHQNRDDDFLPLMRKVIGYQQIIFATPVYWYTMSGILKVFFDRLTDCLTIEKDLGRKLRNKQMSVLSTSNDDSQNEEFFLPFILSAEYLGMDYIGNIHTWLENEKIPNVVKNRITYFAKLHSTN</sequence>